<dbReference type="Gene3D" id="1.25.40.10">
    <property type="entry name" value="Tetratricopeptide repeat domain"/>
    <property type="match status" value="1"/>
</dbReference>
<keyword evidence="1" id="KW-0732">Signal</keyword>
<name>A0A9X1TH51_9BACT</name>
<evidence type="ECO:0000256" key="1">
    <source>
        <dbReference type="SAM" id="SignalP"/>
    </source>
</evidence>
<dbReference type="SUPFAM" id="SSF81901">
    <property type="entry name" value="HCP-like"/>
    <property type="match status" value="1"/>
</dbReference>
<comment type="caution">
    <text evidence="2">The sequence shown here is derived from an EMBL/GenBank/DDBJ whole genome shotgun (WGS) entry which is preliminary data.</text>
</comment>
<dbReference type="InterPro" id="IPR036249">
    <property type="entry name" value="Thioredoxin-like_sf"/>
</dbReference>
<feature type="chain" id="PRO_5040868832" evidence="1">
    <location>
        <begin position="19"/>
        <end position="456"/>
    </location>
</feature>
<dbReference type="SUPFAM" id="SSF52833">
    <property type="entry name" value="Thioredoxin-like"/>
    <property type="match status" value="1"/>
</dbReference>
<dbReference type="EMBL" id="JAJTTA010000002">
    <property type="protein sequence ID" value="MCF0041197.1"/>
    <property type="molecule type" value="Genomic_DNA"/>
</dbReference>
<proteinExistence type="predicted"/>
<dbReference type="InterPro" id="IPR011990">
    <property type="entry name" value="TPR-like_helical_dom_sf"/>
</dbReference>
<evidence type="ECO:0000313" key="2">
    <source>
        <dbReference type="EMBL" id="MCF0041197.1"/>
    </source>
</evidence>
<keyword evidence="3" id="KW-1185">Reference proteome</keyword>
<dbReference type="RefSeq" id="WP_234613763.1">
    <property type="nucleotide sequence ID" value="NZ_CP098806.1"/>
</dbReference>
<dbReference type="Gene3D" id="3.40.30.10">
    <property type="entry name" value="Glutaredoxin"/>
    <property type="match status" value="1"/>
</dbReference>
<organism evidence="2 3">
    <name type="scientific">Dyadobacter fanqingshengii</name>
    <dbReference type="NCBI Taxonomy" id="2906443"/>
    <lineage>
        <taxon>Bacteria</taxon>
        <taxon>Pseudomonadati</taxon>
        <taxon>Bacteroidota</taxon>
        <taxon>Cytophagia</taxon>
        <taxon>Cytophagales</taxon>
        <taxon>Spirosomataceae</taxon>
        <taxon>Dyadobacter</taxon>
    </lineage>
</organism>
<sequence>MKLLLLGVTLLFASPCFAQISFLDSATTWEQLSRLAKKEKKLIFIHIEGRGCDQCNDVATQGFSSPVLKERFQKNFVSTRVRIESKNGKQLAEKFGLSHPLVSLFVNADGNLLNRFNGSSSSGEVYLQQADIAIGRLKSKPLEAFEKEYAAGERSSQFMRDYITRQLEMGKPADKLLDEYAGRLNLDSLQNFQLIKFIYQSGPTLDSRIYKVIQAATPHKLIDSLYKNIPYPEAVAINNAIIGNSFHKAVQTKNQDLAYQTANFTQGTFKPNYTLGNIAFQRSMLRYSLAVRDTMSYMQQVSQFLNYTHMLMSVDSLKRMDADHVRRFTIANDSVRKSMMLKTIQFAPPSHYFHMEMNEHAWHFYEMSDKKGELEKALMWSKRSLEWFDELTKGTNHPMTLGNPAYLDTYAHLLYKLGQKEEAIEWQTKAVEAGKAAKQRSPNIEEALVKMKAGTL</sequence>
<evidence type="ECO:0000313" key="3">
    <source>
        <dbReference type="Proteomes" id="UP001139700"/>
    </source>
</evidence>
<protein>
    <submittedName>
        <fullName evidence="2">Thioredoxin family protein</fullName>
    </submittedName>
</protein>
<accession>A0A9X1TH51</accession>
<dbReference type="Proteomes" id="UP001139700">
    <property type="component" value="Unassembled WGS sequence"/>
</dbReference>
<dbReference type="AlphaFoldDB" id="A0A9X1TH51"/>
<reference evidence="2" key="1">
    <citation type="submission" date="2021-12" db="EMBL/GenBank/DDBJ databases">
        <title>Novel species in genus Dyadobacter.</title>
        <authorList>
            <person name="Ma C."/>
        </authorList>
    </citation>
    <scope>NUCLEOTIDE SEQUENCE</scope>
    <source>
        <strain evidence="2">CY399</strain>
    </source>
</reference>
<gene>
    <name evidence="2" type="ORF">LXM24_13935</name>
</gene>
<feature type="signal peptide" evidence="1">
    <location>
        <begin position="1"/>
        <end position="18"/>
    </location>
</feature>